<name>A0A183GT50_HELPZ</name>
<dbReference type="Proteomes" id="UP000050761">
    <property type="component" value="Unassembled WGS sequence"/>
</dbReference>
<dbReference type="WBParaSite" id="HPBE_0002587001-mRNA-1">
    <property type="protein sequence ID" value="HPBE_0002587001-mRNA-1"/>
    <property type="gene ID" value="HPBE_0002587001"/>
</dbReference>
<dbReference type="InterPro" id="IPR046341">
    <property type="entry name" value="SET_dom_sf"/>
</dbReference>
<dbReference type="EMBL" id="UZAH01038728">
    <property type="protein sequence ID" value="VDP54338.1"/>
    <property type="molecule type" value="Genomic_DNA"/>
</dbReference>
<dbReference type="Gene3D" id="2.170.270.10">
    <property type="entry name" value="SET domain"/>
    <property type="match status" value="1"/>
</dbReference>
<sequence length="99" mass="11624">MLQCDPNCAVKLVGKAHVKRLYVYAKLDIEPDDVITVDMFRMFVRANKKYKYKDHLDLVDDRFDHVICNCGTKLCRYVLWKETLPDGPVPLSKSERMKM</sequence>
<gene>
    <name evidence="1" type="ORF">HPBE_LOCUS25869</name>
</gene>
<dbReference type="SUPFAM" id="SSF82199">
    <property type="entry name" value="SET domain"/>
    <property type="match status" value="1"/>
</dbReference>
<evidence type="ECO:0000313" key="3">
    <source>
        <dbReference type="WBParaSite" id="HPBE_0002587001-mRNA-1"/>
    </source>
</evidence>
<reference evidence="1 2" key="1">
    <citation type="submission" date="2018-11" db="EMBL/GenBank/DDBJ databases">
        <authorList>
            <consortium name="Pathogen Informatics"/>
        </authorList>
    </citation>
    <scope>NUCLEOTIDE SEQUENCE [LARGE SCALE GENOMIC DNA]</scope>
</reference>
<proteinExistence type="predicted"/>
<keyword evidence="2" id="KW-1185">Reference proteome</keyword>
<reference evidence="3" key="2">
    <citation type="submission" date="2019-09" db="UniProtKB">
        <authorList>
            <consortium name="WormBaseParasite"/>
        </authorList>
    </citation>
    <scope>IDENTIFICATION</scope>
</reference>
<accession>A0A3P8F5A9</accession>
<accession>A0A183GT50</accession>
<dbReference type="AlphaFoldDB" id="A0A183GT50"/>
<organism evidence="2 3">
    <name type="scientific">Heligmosomoides polygyrus</name>
    <name type="common">Parasitic roundworm</name>
    <dbReference type="NCBI Taxonomy" id="6339"/>
    <lineage>
        <taxon>Eukaryota</taxon>
        <taxon>Metazoa</taxon>
        <taxon>Ecdysozoa</taxon>
        <taxon>Nematoda</taxon>
        <taxon>Chromadorea</taxon>
        <taxon>Rhabditida</taxon>
        <taxon>Rhabditina</taxon>
        <taxon>Rhabditomorpha</taxon>
        <taxon>Strongyloidea</taxon>
        <taxon>Heligmosomidae</taxon>
        <taxon>Heligmosomoides</taxon>
    </lineage>
</organism>
<dbReference type="OrthoDB" id="5376140at2759"/>
<protein>
    <submittedName>
        <fullName evidence="3">Post-SET domain-containing protein</fullName>
    </submittedName>
</protein>
<evidence type="ECO:0000313" key="2">
    <source>
        <dbReference type="Proteomes" id="UP000050761"/>
    </source>
</evidence>
<evidence type="ECO:0000313" key="1">
    <source>
        <dbReference type="EMBL" id="VDP54338.1"/>
    </source>
</evidence>